<evidence type="ECO:0000313" key="1">
    <source>
        <dbReference type="EMBL" id="TDF73167.1"/>
    </source>
</evidence>
<reference evidence="1" key="1">
    <citation type="submission" date="2019-03" db="EMBL/GenBank/DDBJ databases">
        <title>Candidatus Syntrophosphaera thermopropionivorans: a novel player in syntrophic propionate oxidation during anaerobic digestion.</title>
        <authorList>
            <person name="Dyksma S."/>
        </authorList>
    </citation>
    <scope>NUCLEOTIDE SEQUENCE</scope>
    <source>
        <strain evidence="1">W5</strain>
    </source>
</reference>
<dbReference type="Proteomes" id="UP000294588">
    <property type="component" value="Unassembled WGS sequence"/>
</dbReference>
<keyword evidence="2" id="KW-1185">Reference proteome</keyword>
<accession>A0AC61QJC9</accession>
<comment type="caution">
    <text evidence="1">The sequence shown here is derived from an EMBL/GenBank/DDBJ whole genome shotgun (WGS) entry which is preliminary data.</text>
</comment>
<organism evidence="1 2">
    <name type="scientific">Candidatus Syntrophosphaera thermopropionivorans</name>
    <dbReference type="NCBI Taxonomy" id="2593015"/>
    <lineage>
        <taxon>Bacteria</taxon>
        <taxon>Pseudomonadati</taxon>
        <taxon>Candidatus Cloacimonadota</taxon>
        <taxon>Candidatus Cloacimonadia</taxon>
        <taxon>Candidatus Cloacimonadales</taxon>
        <taxon>Candidatus Cloacimonadaceae</taxon>
        <taxon>Candidatus Syntrophosphaera</taxon>
    </lineage>
</organism>
<keyword evidence="1" id="KW-0238">DNA-binding</keyword>
<proteinExistence type="predicted"/>
<evidence type="ECO:0000313" key="2">
    <source>
        <dbReference type="Proteomes" id="UP000294588"/>
    </source>
</evidence>
<dbReference type="EMBL" id="SMOG01000008">
    <property type="protein sequence ID" value="TDF73167.1"/>
    <property type="molecule type" value="Genomic_DNA"/>
</dbReference>
<gene>
    <name evidence="1" type="ORF">E0946_03895</name>
</gene>
<protein>
    <submittedName>
        <fullName evidence="1">Single-stranded DNA-binding protein</fullName>
    </submittedName>
</protein>
<name>A0AC61QJC9_9BACT</name>
<sequence>MADLRLPRLNKVFIAGRITQEPELRYTPKGTPVVRFTVATDRRYKDEMDQWQSMPMYIDVIAWSNQAENICKIAHKGTAVLVEGKIDTRSYVDSNNNNRKVFEIIADHIQSLEWTPKAEGEGVEEEVPLPQEEPNYVAEPVTDDDVPF</sequence>